<feature type="domain" description="Tc toxin complex TcA C-terminal TcB-binding" evidence="3">
    <location>
        <begin position="2686"/>
        <end position="2971"/>
    </location>
</feature>
<evidence type="ECO:0000259" key="5">
    <source>
        <dbReference type="Pfam" id="PF20220"/>
    </source>
</evidence>
<feature type="domain" description="Neuraminidase-like" evidence="4">
    <location>
        <begin position="1689"/>
        <end position="1845"/>
    </location>
</feature>
<feature type="coiled-coil region" evidence="1">
    <location>
        <begin position="2681"/>
        <end position="2715"/>
    </location>
</feature>
<name>A0AA39WFJ2_9PEZI</name>
<evidence type="ECO:0000259" key="3">
    <source>
        <dbReference type="Pfam" id="PF18276"/>
    </source>
</evidence>
<dbReference type="Pfam" id="PF20220">
    <property type="entry name" value="ABC_toxin_N"/>
    <property type="match status" value="1"/>
</dbReference>
<dbReference type="EMBL" id="JAULSU010000006">
    <property type="protein sequence ID" value="KAK0614430.1"/>
    <property type="molecule type" value="Genomic_DNA"/>
</dbReference>
<gene>
    <name evidence="6" type="ORF">B0T14DRAFT_606722</name>
</gene>
<organism evidence="6 7">
    <name type="scientific">Immersiella caudata</name>
    <dbReference type="NCBI Taxonomy" id="314043"/>
    <lineage>
        <taxon>Eukaryota</taxon>
        <taxon>Fungi</taxon>
        <taxon>Dikarya</taxon>
        <taxon>Ascomycota</taxon>
        <taxon>Pezizomycotina</taxon>
        <taxon>Sordariomycetes</taxon>
        <taxon>Sordariomycetidae</taxon>
        <taxon>Sordariales</taxon>
        <taxon>Lasiosphaeriaceae</taxon>
        <taxon>Immersiella</taxon>
    </lineage>
</organism>
<evidence type="ECO:0000313" key="7">
    <source>
        <dbReference type="Proteomes" id="UP001175000"/>
    </source>
</evidence>
<dbReference type="InterPro" id="IPR046839">
    <property type="entry name" value="ABC_toxin_N"/>
</dbReference>
<evidence type="ECO:0000313" key="6">
    <source>
        <dbReference type="EMBL" id="KAK0614430.1"/>
    </source>
</evidence>
<comment type="caution">
    <text evidence="6">The sequence shown here is derived from an EMBL/GenBank/DDBJ whole genome shotgun (WGS) entry which is preliminary data.</text>
</comment>
<reference evidence="6" key="1">
    <citation type="submission" date="2023-06" db="EMBL/GenBank/DDBJ databases">
        <title>Genome-scale phylogeny and comparative genomics of the fungal order Sordariales.</title>
        <authorList>
            <consortium name="Lawrence Berkeley National Laboratory"/>
            <person name="Hensen N."/>
            <person name="Bonometti L."/>
            <person name="Westerberg I."/>
            <person name="Brannstrom I.O."/>
            <person name="Guillou S."/>
            <person name="Cros-Aarteil S."/>
            <person name="Calhoun S."/>
            <person name="Haridas S."/>
            <person name="Kuo A."/>
            <person name="Mondo S."/>
            <person name="Pangilinan J."/>
            <person name="Riley R."/>
            <person name="Labutti K."/>
            <person name="Andreopoulos B."/>
            <person name="Lipzen A."/>
            <person name="Chen C."/>
            <person name="Yanf M."/>
            <person name="Daum C."/>
            <person name="Ng V."/>
            <person name="Clum A."/>
            <person name="Steindorff A."/>
            <person name="Ohm R."/>
            <person name="Martin F."/>
            <person name="Silar P."/>
            <person name="Natvig D."/>
            <person name="Lalanne C."/>
            <person name="Gautier V."/>
            <person name="Ament-Velasquez S.L."/>
            <person name="Kruys A."/>
            <person name="Hutchinson M.I."/>
            <person name="Powell A.J."/>
            <person name="Barry K."/>
            <person name="Miller A.N."/>
            <person name="Grigoriev I.V."/>
            <person name="Debuchy R."/>
            <person name="Gladieux P."/>
            <person name="Thoren M.H."/>
            <person name="Johannesson H."/>
        </authorList>
    </citation>
    <scope>NUCLEOTIDE SEQUENCE</scope>
    <source>
        <strain evidence="6">CBS 606.72</strain>
    </source>
</reference>
<keyword evidence="1" id="KW-0175">Coiled coil</keyword>
<sequence>MLPAVDLLANNSVLSFLDSDKEDETVPKEKRRPRDPDRQDLFKRLTLNARERPARDGTPGPTRTATAAMDLVLSAGTLSPPQISWLQFLRMACTYTADLIPDSSKPIDPATAKARSMKTSVAILDWILPDMRRLPASLSHADGLVVLIEGSRELEIENVTAEALGQLRNRVFGADPLRVIRYLMQEEKFVIDEDVDTSERLSEVAEKILAVALDANIGIVRGAALTDQVAQRFVEEGEEAPDELTMETAITCIQSAKNLSRITDDAHDVVCLYNKNFRSVRQIAQAALEIFRSEMKEADMPEAVSAKIHDRAERVDCWSEHRWLALLESSRREFTSIKPRPETGGKPPPGVGASVNNLTDIFRLEDRAVDPCCSVTSLSAYFAYLMNELNTTRTATDSVLDILRERRPDLYKLELSCANSQTLIPYVCLVNEVLESYIRSKEGSSLPPRTVPSALMSSQAESSDVIAPYTTPSDASSDDHPEAVYRPGTTDDKVYTLVAKQMFPFTYFPYDRSRDAVEQFLSAFEIRMTDFTDTFASPRLLLQDLQDKYRTPEDTAALGVQKKLLNGIDEVLERQRAAETIGLKQADFAAITGETFFPGWLAELMIGLAKKKTAVDTLCPWNAAALWGYTQRDAVEAKVATATECMLDLKSQAGLSFIKYELIRRSGLELAEILELARSQCFGQHLVITNETGSKDFDGGLEDLRLLSNATSPPFSQLTEELCFSLQAFLRLKAKLGWSTKQLDAAIFSLRNLEMGSTPGTARKDAVAVDSGCPSELPSISAFTIKNIAAIVKLAELSGVGASTLLALWGPIDAYGSNSVLQRQFLTRTVREVDSTFSAPTMGENFLQDGESTTVDGHREGLCASLKWPDQSLNDLLEMTGLHDAKLSVTSFSTLFRHVLLCRILGVAPTQCAQFFSLFFSAQEYPLANPIVTLKTIQNWKSLLDAGWTVESLSTALPNELVDTTPSGTGLATTAVILDGARDIRKTLPFLAADAPNAQDIADCIARMFEGEEAASMVRFVEGTETRQFVVSLERKEYLQSLSEACANSSWPQRLLVAPDPGSGFRAEFSLRGVLSNPEWNQIKIELGRSKIPAQKVAEVLAKIDEAKETSQRPWAILQGRIGNTEDGAARLDSSVLDPAKAAPALPASPGQGRSPEEAFGIQQELEARKRRKAFLDIAAPTIVQELLETLITTAAKDLVPELDPSLLSILMSRVVQVDTIDGASNVPAMEALQHLAEASNTHSDSTEPLDAYFTPATTDMFTLSLDNNVSPENQPLVKLRVNGLDIRYDQATKKFGSFRMTGGQSYLLEGNFPLAALSWSTPKVPSSSFTGKVLVPSATARRASQIETAIRRAASICQTLKLTAEELEYISMPKTSRILDVDLNRPTLDDLVRMQRYRKLRDAATRGKAESSLTKLFSWMSSTDETTTLDQLAARIAETTGWKLGRVSSAIRTQNPGMTDAQRVESMKSLPALFSLQDILRLDDQFVRVCGANSQMPMTILFGLASPRKTLSADYSSHARSLEMRLTPTQREMADDALMQTQRRALVEYLLQQPYVRVDLKIWDADGLFEYFLVDVQMGPQLRTSRVKQAISVIQLFAQRCLLGLEPKVSKDTLPREKWEWIQQYSLWEANRKLFLYPENWLDPGLRDDKSELFVELEASLMQKDLSMNTFLEATKTYISGLNEISRLEIVAYLLEQRGNNDIYHIFGRTRTAPYALYYRKATVIRESTEPPRADVMWRPWVKLDVDVGSVENEWDGKRLESAGLYILPLIRDGRLYLFMAQTTPKSVGSSLPVGNFDSFKGRDVGSGSPEKVWEVTLAWTEHSHGSWAPKRVSPGSLTVQSTELSSVSQFRMDPILDGEVLSLMISVSKGSKESKNIGQFVFTSDQVRVRNVKQIQGSDNAATAQRNAELWAPSRPVQTWFQRPTVDLAAGPTTTYGEIALPSPETEQQREAAQLFRARNVVWFVPPALDTHVRSERAEKPEKPISLMWTFAPGQIKPQTDTLDKSIWQSKIGGPYTGFALGAHFADGSSASYFSVPVSNPNNTWWTPSTLRSQMELAVIDHRFSHELMKATATHVEPLRAVYAALATSSAQRGIETWGARCGVPAHELGQPSALYNWEIGLHAVMLAVDRLCSTQQFEEALELARLVFDPTAEVPVKQLVKTVKTDQKDRAGNLISRKEVVVSLLEARAAELVSPATTQLQLDEQSTSCWRFPPFQEVARQIVRDKGKDALDMEEMDRLLQPAIMERKSHGALVHATARGRPTAYMKWIIMKYVDILVASGDVHFRKSTLESLPLATQRYVEAAHVLGPLPPRVPQLAKRNGRGLTFAELIAEDDEEDDALRLKKGEARFELDAPFSPELQEGDRKKERIVGFLKTKYFGIPLNPRFAQLRALVNVRLFNIRNGLDIQGRPVSYSLIEPPIDPGALMALDKAGFGMSAAAAMVMGDRDSPLPRQRFEVLVQRASELCAELRGLGERMLAAVEKKEMEAFNVLRVRHTAHMQRMMLDIRETHLEEAQQVVNSLRISRDSQVSQLAYYLALIGEPTSRLPSEKDPWVDIEQDIDAPTNDDMRMSRYEKEEMDKADSAAMLGLIAQGIDTLVAPFFVVPTISVNAMPLGVGTTAQAPGGNSIASMMQAGSSVLRFASMIQSDKGSRAARKAQLTRQLQDRRFQANMRGREIKNIDKQIEIQKLRVKAAQKEIEQQKAEIEESMQIEAWYRTKYTDEQLYSWVEKNLRGLYFQAYTLALATARRAESALAFERGRSDPILRPGGYWDASRDGLLAADHLYLDLKRLDSLHLESRFHDYEVTKTISLRQIDPLALMRLRISGSTTFSLDEVLFDMDFPGHYMRRIRSVAVSIPAILGPHSSVNATLSLLSHKYRTSSVVTKLEDYSTTTDPSFRTDHVPISSVAISTGSRDPGVFELGFGGPRYMPFEGAGAISTWRLDLPSEVRRFDYESISDVLLHVQYTALEGGACLRAVANDSVRGAIRKVAESEGGRQTGLFALFDLKNDFANEWFGFASKIEGVKRKGGAAEDVEMMLGDVGERLPFWTRQQQSGAGVEVMGITLIGRDVGFVDGLGLSAVVGNAEPGKVGEWRVRSWNGLSERDLKGWKITARSDLLKGDKVGNVHLLVRYVLAGKTAGRG</sequence>
<evidence type="ECO:0000259" key="4">
    <source>
        <dbReference type="Pfam" id="PF18413"/>
    </source>
</evidence>
<dbReference type="Proteomes" id="UP001175000">
    <property type="component" value="Unassembled WGS sequence"/>
</dbReference>
<evidence type="ECO:0000256" key="2">
    <source>
        <dbReference type="SAM" id="MobiDB-lite"/>
    </source>
</evidence>
<accession>A0AA39WFJ2</accession>
<feature type="region of interest" description="Disordered" evidence="2">
    <location>
        <begin position="441"/>
        <end position="488"/>
    </location>
</feature>
<dbReference type="InterPro" id="IPR040840">
    <property type="entry name" value="TcA_TcB_BD"/>
</dbReference>
<feature type="compositionally biased region" description="Basic and acidic residues" evidence="2">
    <location>
        <begin position="477"/>
        <end position="488"/>
    </location>
</feature>
<dbReference type="InterPro" id="IPR041079">
    <property type="entry name" value="Neuraminidase-like"/>
</dbReference>
<dbReference type="Pfam" id="PF18276">
    <property type="entry name" value="TcA_TcB_BD"/>
    <property type="match status" value="1"/>
</dbReference>
<evidence type="ECO:0000256" key="1">
    <source>
        <dbReference type="SAM" id="Coils"/>
    </source>
</evidence>
<dbReference type="Pfam" id="PF18413">
    <property type="entry name" value="Neuraminidase"/>
    <property type="match status" value="1"/>
</dbReference>
<feature type="domain" description="ABC toxin N-terminal" evidence="5">
    <location>
        <begin position="1537"/>
        <end position="1659"/>
    </location>
</feature>
<protein>
    <submittedName>
        <fullName evidence="6">Uncharacterized protein</fullName>
    </submittedName>
</protein>
<proteinExistence type="predicted"/>
<keyword evidence="7" id="KW-1185">Reference proteome</keyword>